<evidence type="ECO:0000313" key="3">
    <source>
        <dbReference type="EMBL" id="TWT87100.1"/>
    </source>
</evidence>
<evidence type="ECO:0000256" key="1">
    <source>
        <dbReference type="ARBA" id="ARBA00022679"/>
    </source>
</evidence>
<dbReference type="PANTHER" id="PTHR12788:SF10">
    <property type="entry name" value="PROTEIN-TYROSINE SULFOTRANSFERASE"/>
    <property type="match status" value="1"/>
</dbReference>
<dbReference type="OrthoDB" id="5432096at2"/>
<dbReference type="Gene3D" id="3.40.50.300">
    <property type="entry name" value="P-loop containing nucleotide triphosphate hydrolases"/>
    <property type="match status" value="1"/>
</dbReference>
<reference evidence="3 4" key="1">
    <citation type="submission" date="2019-02" db="EMBL/GenBank/DDBJ databases">
        <title>Deep-cultivation of Planctomycetes and their phenomic and genomic characterization uncovers novel biology.</title>
        <authorList>
            <person name="Wiegand S."/>
            <person name="Jogler M."/>
            <person name="Boedeker C."/>
            <person name="Pinto D."/>
            <person name="Vollmers J."/>
            <person name="Rivas-Marin E."/>
            <person name="Kohn T."/>
            <person name="Peeters S.H."/>
            <person name="Heuer A."/>
            <person name="Rast P."/>
            <person name="Oberbeckmann S."/>
            <person name="Bunk B."/>
            <person name="Jeske O."/>
            <person name="Meyerdierks A."/>
            <person name="Storesund J.E."/>
            <person name="Kallscheuer N."/>
            <person name="Luecker S."/>
            <person name="Lage O.M."/>
            <person name="Pohl T."/>
            <person name="Merkel B.J."/>
            <person name="Hornburger P."/>
            <person name="Mueller R.-W."/>
            <person name="Bruemmer F."/>
            <person name="Labrenz M."/>
            <person name="Spormann A.M."/>
            <person name="Op Den Camp H."/>
            <person name="Overmann J."/>
            <person name="Amann R."/>
            <person name="Jetten M.S.M."/>
            <person name="Mascher T."/>
            <person name="Medema M.H."/>
            <person name="Devos D.P."/>
            <person name="Kaster A.-K."/>
            <person name="Ovreas L."/>
            <person name="Rohde M."/>
            <person name="Galperin M.Y."/>
            <person name="Jogler C."/>
        </authorList>
    </citation>
    <scope>NUCLEOTIDE SEQUENCE [LARGE SCALE GENOMIC DNA]</scope>
    <source>
        <strain evidence="3 4">Mal64</strain>
    </source>
</reference>
<dbReference type="Pfam" id="PF00685">
    <property type="entry name" value="Sulfotransfer_1"/>
    <property type="match status" value="1"/>
</dbReference>
<gene>
    <name evidence="3" type="ORF">Mal64_26340</name>
</gene>
<dbReference type="EMBL" id="SJPQ01000003">
    <property type="protein sequence ID" value="TWT87100.1"/>
    <property type="molecule type" value="Genomic_DNA"/>
</dbReference>
<sequence length="307" mass="35022">MPNDKYKSFDFQPVVIIGAARSGTNMLRDALCRLDGFATWPCDEINYVWRHRNAAHPDDELRAEHASPRTISSVRRCFAKQAARTGARFLVEKTCANSLRVPFVNRIVPEAKYLLIVRDGRDVVASALKRWSATLDWAYVLAKTRYVPKADLAYYATRYALNRLHRFGGRDRRLKEWGPRYSGMPESLIRHSLDLVCAEQWERCLTKSENDLALFSSDRVEVVTYEDYVTRPAMELTKIASFLGVKLSENAAQRFTADVTPRSIGAWRRGLDPECRDRVGRRLETALIEHGYSVDGQYCATPQQPAA</sequence>
<feature type="domain" description="Sulfotransferase" evidence="2">
    <location>
        <begin position="13"/>
        <end position="256"/>
    </location>
</feature>
<dbReference type="GO" id="GO:0008476">
    <property type="term" value="F:protein-tyrosine sulfotransferase activity"/>
    <property type="evidence" value="ECO:0007669"/>
    <property type="project" value="InterPro"/>
</dbReference>
<dbReference type="PANTHER" id="PTHR12788">
    <property type="entry name" value="PROTEIN-TYROSINE SULFOTRANSFERASE 2"/>
    <property type="match status" value="1"/>
</dbReference>
<keyword evidence="1 3" id="KW-0808">Transferase</keyword>
<name>A0A5C5ZIW8_9BACT</name>
<dbReference type="InterPro" id="IPR000863">
    <property type="entry name" value="Sulfotransferase_dom"/>
</dbReference>
<dbReference type="InterPro" id="IPR027417">
    <property type="entry name" value="P-loop_NTPase"/>
</dbReference>
<dbReference type="RefSeq" id="WP_146400926.1">
    <property type="nucleotide sequence ID" value="NZ_SJPQ01000003.1"/>
</dbReference>
<comment type="caution">
    <text evidence="3">The sequence shown here is derived from an EMBL/GenBank/DDBJ whole genome shotgun (WGS) entry which is preliminary data.</text>
</comment>
<evidence type="ECO:0000259" key="2">
    <source>
        <dbReference type="Pfam" id="PF00685"/>
    </source>
</evidence>
<organism evidence="3 4">
    <name type="scientific">Pseudobythopirellula maris</name>
    <dbReference type="NCBI Taxonomy" id="2527991"/>
    <lineage>
        <taxon>Bacteria</taxon>
        <taxon>Pseudomonadati</taxon>
        <taxon>Planctomycetota</taxon>
        <taxon>Planctomycetia</taxon>
        <taxon>Pirellulales</taxon>
        <taxon>Lacipirellulaceae</taxon>
        <taxon>Pseudobythopirellula</taxon>
    </lineage>
</organism>
<keyword evidence="4" id="KW-1185">Reference proteome</keyword>
<dbReference type="AlphaFoldDB" id="A0A5C5ZIW8"/>
<evidence type="ECO:0000313" key="4">
    <source>
        <dbReference type="Proteomes" id="UP000315440"/>
    </source>
</evidence>
<dbReference type="SUPFAM" id="SSF52540">
    <property type="entry name" value="P-loop containing nucleoside triphosphate hydrolases"/>
    <property type="match status" value="1"/>
</dbReference>
<protein>
    <submittedName>
        <fullName evidence="3">Sulfotransferase domain protein</fullName>
    </submittedName>
</protein>
<accession>A0A5C5ZIW8</accession>
<proteinExistence type="predicted"/>
<dbReference type="Proteomes" id="UP000315440">
    <property type="component" value="Unassembled WGS sequence"/>
</dbReference>
<dbReference type="InterPro" id="IPR026634">
    <property type="entry name" value="TPST-like"/>
</dbReference>